<dbReference type="PANTHER" id="PTHR12526:SF630">
    <property type="entry name" value="GLYCOSYLTRANSFERASE"/>
    <property type="match status" value="1"/>
</dbReference>
<reference evidence="2 3" key="1">
    <citation type="journal article" date="2014" name="Int. J. Syst. Evol. Microbiol.">
        <title>Phaeodactylibacter xiamenensis gen. nov., sp. nov., a member of the family Saprospiraceae isolated from the marine alga Phaeodactylum tricornutum.</title>
        <authorList>
            <person name="Chen Z.Jr."/>
            <person name="Lei X."/>
            <person name="Lai Q."/>
            <person name="Li Y."/>
            <person name="Zhang B."/>
            <person name="Zhang J."/>
            <person name="Zhang H."/>
            <person name="Yang L."/>
            <person name="Zheng W."/>
            <person name="Tian Y."/>
            <person name="Yu Z."/>
            <person name="Xu H.Jr."/>
            <person name="Zheng T."/>
        </authorList>
    </citation>
    <scope>NUCLEOTIDE SEQUENCE [LARGE SCALE GENOMIC DNA]</scope>
    <source>
        <strain evidence="2 3">KD52</strain>
    </source>
</reference>
<feature type="domain" description="Glycosyl transferase family 1" evidence="1">
    <location>
        <begin position="166"/>
        <end position="317"/>
    </location>
</feature>
<dbReference type="CDD" id="cd03801">
    <property type="entry name" value="GT4_PimA-like"/>
    <property type="match status" value="1"/>
</dbReference>
<dbReference type="GO" id="GO:0016757">
    <property type="term" value="F:glycosyltransferase activity"/>
    <property type="evidence" value="ECO:0007669"/>
    <property type="project" value="InterPro"/>
</dbReference>
<keyword evidence="3" id="KW-1185">Reference proteome</keyword>
<accession>A0A098S3I4</accession>
<comment type="caution">
    <text evidence="2">The sequence shown here is derived from an EMBL/GenBank/DDBJ whole genome shotgun (WGS) entry which is preliminary data.</text>
</comment>
<organism evidence="2 3">
    <name type="scientific">Phaeodactylibacter xiamenensis</name>
    <dbReference type="NCBI Taxonomy" id="1524460"/>
    <lineage>
        <taxon>Bacteria</taxon>
        <taxon>Pseudomonadati</taxon>
        <taxon>Bacteroidota</taxon>
        <taxon>Saprospiria</taxon>
        <taxon>Saprospirales</taxon>
        <taxon>Haliscomenobacteraceae</taxon>
        <taxon>Phaeodactylibacter</taxon>
    </lineage>
</organism>
<evidence type="ECO:0000259" key="1">
    <source>
        <dbReference type="Pfam" id="PF00534"/>
    </source>
</evidence>
<dbReference type="STRING" id="1524460.IX84_20160"/>
<name>A0A098S3I4_9BACT</name>
<dbReference type="InterPro" id="IPR001296">
    <property type="entry name" value="Glyco_trans_1"/>
</dbReference>
<dbReference type="SUPFAM" id="SSF53756">
    <property type="entry name" value="UDP-Glycosyltransferase/glycogen phosphorylase"/>
    <property type="match status" value="1"/>
</dbReference>
<gene>
    <name evidence="2" type="ORF">IX84_20160</name>
</gene>
<sequence>MYQELQQHFDCTYAQINPGYSRLSKLMSNINRKLLKRPGHFFFFSNKRLKAIQAAFEAITAPYDLVFFKGITPWVLCEPKTPYAAYCDVGFQQFFENTFAYKDFSHSDIQRILSLEKQWLSNAAAVFFESRWGLQQTAKTFEKIHNFKPVGRGGSIPLPVMDVYKGDLNLLVIANDFYQKGGDYSYQAMKALEPKYPSLKLQIIGGAPPPNLLDDPVVIYHGRLSKEDPTERQKMVDLMSQSFVLMHMTREDTNPLVITEAGYYGCPTISIDRFAIPELVRHEETGFLCKSYDIQEISDYLQRALCDTKGYQQMRARTFAYNQREFSWEAIGKSVADHLKTLLT</sequence>
<protein>
    <recommendedName>
        <fullName evidence="1">Glycosyl transferase family 1 domain-containing protein</fullName>
    </recommendedName>
</protein>
<dbReference type="PANTHER" id="PTHR12526">
    <property type="entry name" value="GLYCOSYLTRANSFERASE"/>
    <property type="match status" value="1"/>
</dbReference>
<evidence type="ECO:0000313" key="2">
    <source>
        <dbReference type="EMBL" id="KGE86611.1"/>
    </source>
</evidence>
<evidence type="ECO:0000313" key="3">
    <source>
        <dbReference type="Proteomes" id="UP000029736"/>
    </source>
</evidence>
<dbReference type="AlphaFoldDB" id="A0A098S3I4"/>
<dbReference type="EMBL" id="JPOS01000076">
    <property type="protein sequence ID" value="KGE86611.1"/>
    <property type="molecule type" value="Genomic_DNA"/>
</dbReference>
<dbReference type="Proteomes" id="UP000029736">
    <property type="component" value="Unassembled WGS sequence"/>
</dbReference>
<proteinExistence type="predicted"/>
<dbReference type="Gene3D" id="3.40.50.2000">
    <property type="entry name" value="Glycogen Phosphorylase B"/>
    <property type="match status" value="1"/>
</dbReference>
<dbReference type="Pfam" id="PF00534">
    <property type="entry name" value="Glycos_transf_1"/>
    <property type="match status" value="1"/>
</dbReference>